<evidence type="ECO:0000313" key="1">
    <source>
        <dbReference type="EMBL" id="QDU71220.1"/>
    </source>
</evidence>
<gene>
    <name evidence="1" type="ORF">Pan265_10690</name>
</gene>
<dbReference type="RefSeq" id="WP_145445367.1">
    <property type="nucleotide sequence ID" value="NZ_CP036280.1"/>
</dbReference>
<dbReference type="AlphaFoldDB" id="A0A518BW63"/>
<dbReference type="OrthoDB" id="9809023at2"/>
<evidence type="ECO:0008006" key="3">
    <source>
        <dbReference type="Google" id="ProtNLM"/>
    </source>
</evidence>
<keyword evidence="2" id="KW-1185">Reference proteome</keyword>
<protein>
    <recommendedName>
        <fullName evidence="3">DUF503 domain-containing protein</fullName>
    </recommendedName>
</protein>
<dbReference type="Pfam" id="PF04456">
    <property type="entry name" value="DUF503"/>
    <property type="match status" value="1"/>
</dbReference>
<dbReference type="Proteomes" id="UP000320386">
    <property type="component" value="Chromosome"/>
</dbReference>
<organism evidence="1 2">
    <name type="scientific">Mucisphaera calidilacus</name>
    <dbReference type="NCBI Taxonomy" id="2527982"/>
    <lineage>
        <taxon>Bacteria</taxon>
        <taxon>Pseudomonadati</taxon>
        <taxon>Planctomycetota</taxon>
        <taxon>Phycisphaerae</taxon>
        <taxon>Phycisphaerales</taxon>
        <taxon>Phycisphaeraceae</taxon>
        <taxon>Mucisphaera</taxon>
    </lineage>
</organism>
<dbReference type="PANTHER" id="PTHR36441:SF1">
    <property type="entry name" value="DUF503 DOMAIN-CONTAINING PROTEIN"/>
    <property type="match status" value="1"/>
</dbReference>
<reference evidence="1 2" key="1">
    <citation type="submission" date="2019-02" db="EMBL/GenBank/DDBJ databases">
        <title>Deep-cultivation of Planctomycetes and their phenomic and genomic characterization uncovers novel biology.</title>
        <authorList>
            <person name="Wiegand S."/>
            <person name="Jogler M."/>
            <person name="Boedeker C."/>
            <person name="Pinto D."/>
            <person name="Vollmers J."/>
            <person name="Rivas-Marin E."/>
            <person name="Kohn T."/>
            <person name="Peeters S.H."/>
            <person name="Heuer A."/>
            <person name="Rast P."/>
            <person name="Oberbeckmann S."/>
            <person name="Bunk B."/>
            <person name="Jeske O."/>
            <person name="Meyerdierks A."/>
            <person name="Storesund J.E."/>
            <person name="Kallscheuer N."/>
            <person name="Luecker S."/>
            <person name="Lage O.M."/>
            <person name="Pohl T."/>
            <person name="Merkel B.J."/>
            <person name="Hornburger P."/>
            <person name="Mueller R.-W."/>
            <person name="Bruemmer F."/>
            <person name="Labrenz M."/>
            <person name="Spormann A.M."/>
            <person name="Op den Camp H."/>
            <person name="Overmann J."/>
            <person name="Amann R."/>
            <person name="Jetten M.S.M."/>
            <person name="Mascher T."/>
            <person name="Medema M.H."/>
            <person name="Devos D.P."/>
            <person name="Kaster A.-K."/>
            <person name="Ovreas L."/>
            <person name="Rohde M."/>
            <person name="Galperin M.Y."/>
            <person name="Jogler C."/>
        </authorList>
    </citation>
    <scope>NUCLEOTIDE SEQUENCE [LARGE SCALE GENOMIC DNA]</scope>
    <source>
        <strain evidence="1 2">Pan265</strain>
    </source>
</reference>
<name>A0A518BW63_9BACT</name>
<dbReference type="Gene3D" id="3.30.70.1120">
    <property type="entry name" value="TT1725-like"/>
    <property type="match status" value="1"/>
</dbReference>
<dbReference type="PANTHER" id="PTHR36441">
    <property type="entry name" value="HYPOTHETICAL CYTOSOLIC PROTEIN"/>
    <property type="match status" value="1"/>
</dbReference>
<evidence type="ECO:0000313" key="2">
    <source>
        <dbReference type="Proteomes" id="UP000320386"/>
    </source>
</evidence>
<dbReference type="EMBL" id="CP036280">
    <property type="protein sequence ID" value="QDU71220.1"/>
    <property type="molecule type" value="Genomic_DNA"/>
</dbReference>
<dbReference type="InterPro" id="IPR007546">
    <property type="entry name" value="DUF503"/>
</dbReference>
<proteinExistence type="predicted"/>
<dbReference type="KEGG" id="mcad:Pan265_10690"/>
<sequence length="96" mass="10925">MVVGILQLELFIEGATSLKDKRRVVRSLKDRLHNEHRVSVAEVDRLDEHTVAILGVALVSSSVPVAQRVLDKMLDWIRLGRDYTLRDHKLEILSGQ</sequence>
<accession>A0A518BW63</accession>
<dbReference type="SUPFAM" id="SSF103007">
    <property type="entry name" value="Hypothetical protein TT1725"/>
    <property type="match status" value="1"/>
</dbReference>
<dbReference type="InterPro" id="IPR036746">
    <property type="entry name" value="TT1725-like_sf"/>
</dbReference>